<dbReference type="AlphaFoldDB" id="A0A381TBL3"/>
<dbReference type="InterPro" id="IPR005583">
    <property type="entry name" value="YaaA"/>
</dbReference>
<proteinExistence type="inferred from homology"/>
<dbReference type="NCBIfam" id="NF002542">
    <property type="entry name" value="PRK02101.1-3"/>
    <property type="match status" value="1"/>
</dbReference>
<dbReference type="PANTHER" id="PTHR30283:SF4">
    <property type="entry name" value="PEROXIDE STRESS RESISTANCE PROTEIN YAAA"/>
    <property type="match status" value="1"/>
</dbReference>
<sequence>MHHFVVIFQLDNKKRLREKMIAVISPAKKLNFDAASPIKAFSECDFLDNAKTLVRQAKDYSFDEIMNLMGVSENIANLTVQRFNDWNLPFTENNAKQAALAFNGDTYTGLEANTFSDDEFKYAQDHLRILSGLYGVLRPLDLIQPYRLEMGTKMDNQSGKNLYDFWGSKIAEGLQKAIKDHGSKYIINCASDEYFKAVDLKALDTTVVKPVFKDVKNGIPKVISFFAKRARGMLAKYIIKNRVDNIDELHDFNESGYEFHHELSNDKELVYIRS</sequence>
<evidence type="ECO:0000313" key="1">
    <source>
        <dbReference type="EMBL" id="SVA13542.1"/>
    </source>
</evidence>
<accession>A0A381TBL3</accession>
<reference evidence="1" key="1">
    <citation type="submission" date="2018-05" db="EMBL/GenBank/DDBJ databases">
        <authorList>
            <person name="Lanie J.A."/>
            <person name="Ng W.-L."/>
            <person name="Kazmierczak K.M."/>
            <person name="Andrzejewski T.M."/>
            <person name="Davidsen T.M."/>
            <person name="Wayne K.J."/>
            <person name="Tettelin H."/>
            <person name="Glass J.I."/>
            <person name="Rusch D."/>
            <person name="Podicherti R."/>
            <person name="Tsui H.-C.T."/>
            <person name="Winkler M.E."/>
        </authorList>
    </citation>
    <scope>NUCLEOTIDE SEQUENCE</scope>
</reference>
<dbReference type="PANTHER" id="PTHR30283">
    <property type="entry name" value="PEROXIDE STRESS RESPONSE PROTEIN YAAA"/>
    <property type="match status" value="1"/>
</dbReference>
<name>A0A381TBL3_9ZZZZ</name>
<organism evidence="1">
    <name type="scientific">marine metagenome</name>
    <dbReference type="NCBI Taxonomy" id="408172"/>
    <lineage>
        <taxon>unclassified sequences</taxon>
        <taxon>metagenomes</taxon>
        <taxon>ecological metagenomes</taxon>
    </lineage>
</organism>
<dbReference type="Pfam" id="PF03883">
    <property type="entry name" value="H2O2_YaaD"/>
    <property type="match status" value="1"/>
</dbReference>
<dbReference type="HAMAP" id="MF_00652">
    <property type="entry name" value="UPF0246"/>
    <property type="match status" value="1"/>
</dbReference>
<dbReference type="EMBL" id="UINC01004332">
    <property type="protein sequence ID" value="SVA13542.1"/>
    <property type="molecule type" value="Genomic_DNA"/>
</dbReference>
<dbReference type="GO" id="GO:0033194">
    <property type="term" value="P:response to hydroperoxide"/>
    <property type="evidence" value="ECO:0007669"/>
    <property type="project" value="TreeGrafter"/>
</dbReference>
<gene>
    <name evidence="1" type="ORF">METZ01_LOCUS66396</name>
</gene>
<dbReference type="GO" id="GO:0005829">
    <property type="term" value="C:cytosol"/>
    <property type="evidence" value="ECO:0007669"/>
    <property type="project" value="TreeGrafter"/>
</dbReference>
<protein>
    <submittedName>
        <fullName evidence="1">Uncharacterized protein</fullName>
    </submittedName>
</protein>